<dbReference type="RefSeq" id="WP_155319308.1">
    <property type="nucleotide sequence ID" value="NZ_AP021874.1"/>
</dbReference>
<keyword evidence="19" id="KW-0175">Coiled coil</keyword>
<keyword evidence="14" id="KW-0408">Iron</keyword>
<dbReference type="GO" id="GO:0005524">
    <property type="term" value="F:ATP binding"/>
    <property type="evidence" value="ECO:0007669"/>
    <property type="project" value="UniProtKB-KW"/>
</dbReference>
<evidence type="ECO:0000313" key="22">
    <source>
        <dbReference type="Proteomes" id="UP000427906"/>
    </source>
</evidence>
<evidence type="ECO:0000256" key="6">
    <source>
        <dbReference type="ARBA" id="ARBA00022485"/>
    </source>
</evidence>
<keyword evidence="15" id="KW-0902">Two-component regulatory system</keyword>
<evidence type="ECO:0000256" key="10">
    <source>
        <dbReference type="ARBA" id="ARBA00022723"/>
    </source>
</evidence>
<dbReference type="GO" id="GO:0046983">
    <property type="term" value="F:protein dimerization activity"/>
    <property type="evidence" value="ECO:0007669"/>
    <property type="project" value="InterPro"/>
</dbReference>
<dbReference type="KEGG" id="dalk:DSCA_54120"/>
<gene>
    <name evidence="21" type="ORF">DSCA_54120</name>
</gene>
<sequence length="549" mass="62262">MLDHTSFRNFLSKGDASKRLDFFKCHKDLILDYLQQFLQSGPPTVYREFILNDTKGQERVHVYLDSFEAALSGNVDTFLNDQKRIGYIRAMEGYHLNDVYGFTVAFKDALWLTGKGYNNARQNAADRLSNDDIYALNKLLDGSFYFLSLSFLETRDEIITRHREQLQTLQRYAAGVVSVFEEEDIWARTTQGVFDVFGLNGTFLLTCGDRLKGKGCQIERMIGLQVAQRDMEKLLKSIAQSLVPVGLDNCDTLHPLSNSMDTDQFRFVASPVMDGKNRLTGVLCVHDQGRVFRFSKFDRNLFRQLAYFTGAVSTNCRILSEIAEKKEDLRNLTARLISVQEEERKKIAADIHDVLTQALTGIGYKALYCMEIAGQDIDRLHKELENLTETINDALRQSRQIIGNLRPHVLDDIGIVAAFRKLIGDFGKEFAIDVHFSHPDDLPIDPDKGIALFRILQEALHNARRHAMPTTVELSLRSEENNWLLMTVRDNGNGFDPQKRNRQQKRPGLGLLTMRERAEDLGGAFQVVSNPGEGCTIIVKIPLDGDING</sequence>
<comment type="subcellular location">
    <subcellularLocation>
        <location evidence="3">Cytoplasm</location>
    </subcellularLocation>
</comment>
<comment type="catalytic activity">
    <reaction evidence="1">
        <text>ATP + protein L-histidine = ADP + protein N-phospho-L-histidine.</text>
        <dbReference type="EC" id="2.7.13.3"/>
    </reaction>
</comment>
<keyword evidence="16" id="KW-0411">Iron-sulfur</keyword>
<organism evidence="21 22">
    <name type="scientific">Desulfosarcina alkanivorans</name>
    <dbReference type="NCBI Taxonomy" id="571177"/>
    <lineage>
        <taxon>Bacteria</taxon>
        <taxon>Pseudomonadati</taxon>
        <taxon>Thermodesulfobacteriota</taxon>
        <taxon>Desulfobacteria</taxon>
        <taxon>Desulfobacterales</taxon>
        <taxon>Desulfosarcinaceae</taxon>
        <taxon>Desulfosarcina</taxon>
    </lineage>
</organism>
<keyword evidence="6" id="KW-0004">4Fe-4S</keyword>
<evidence type="ECO:0000256" key="8">
    <source>
        <dbReference type="ARBA" id="ARBA00022553"/>
    </source>
</evidence>
<dbReference type="EMBL" id="AP021874">
    <property type="protein sequence ID" value="BBO71482.1"/>
    <property type="molecule type" value="Genomic_DNA"/>
</dbReference>
<feature type="coiled-coil region" evidence="19">
    <location>
        <begin position="370"/>
        <end position="397"/>
    </location>
</feature>
<evidence type="ECO:0000256" key="19">
    <source>
        <dbReference type="SAM" id="Coils"/>
    </source>
</evidence>
<dbReference type="Proteomes" id="UP000427906">
    <property type="component" value="Chromosome"/>
</dbReference>
<evidence type="ECO:0000256" key="14">
    <source>
        <dbReference type="ARBA" id="ARBA00023004"/>
    </source>
</evidence>
<keyword evidence="7" id="KW-0963">Cytoplasm</keyword>
<evidence type="ECO:0000256" key="9">
    <source>
        <dbReference type="ARBA" id="ARBA00022679"/>
    </source>
</evidence>
<dbReference type="SUPFAM" id="SSF55874">
    <property type="entry name" value="ATPase domain of HSP90 chaperone/DNA topoisomerase II/histidine kinase"/>
    <property type="match status" value="1"/>
</dbReference>
<dbReference type="EC" id="2.7.13.3" evidence="4"/>
<keyword evidence="22" id="KW-1185">Reference proteome</keyword>
<dbReference type="Gene3D" id="3.30.565.10">
    <property type="entry name" value="Histidine kinase-like ATPase, C-terminal domain"/>
    <property type="match status" value="1"/>
</dbReference>
<dbReference type="GO" id="GO:0005737">
    <property type="term" value="C:cytoplasm"/>
    <property type="evidence" value="ECO:0007669"/>
    <property type="project" value="UniProtKB-SubCell"/>
</dbReference>
<evidence type="ECO:0000256" key="4">
    <source>
        <dbReference type="ARBA" id="ARBA00012438"/>
    </source>
</evidence>
<dbReference type="SUPFAM" id="SSF55781">
    <property type="entry name" value="GAF domain-like"/>
    <property type="match status" value="1"/>
</dbReference>
<comment type="cofactor">
    <cofactor evidence="2">
        <name>[4Fe-4S] cluster</name>
        <dbReference type="ChEBI" id="CHEBI:49883"/>
    </cofactor>
</comment>
<dbReference type="GO" id="GO:0046872">
    <property type="term" value="F:metal ion binding"/>
    <property type="evidence" value="ECO:0007669"/>
    <property type="project" value="UniProtKB-KW"/>
</dbReference>
<keyword evidence="13" id="KW-0067">ATP-binding</keyword>
<dbReference type="OrthoDB" id="6231at2"/>
<evidence type="ECO:0000256" key="16">
    <source>
        <dbReference type="ARBA" id="ARBA00023014"/>
    </source>
</evidence>
<evidence type="ECO:0000256" key="15">
    <source>
        <dbReference type="ARBA" id="ARBA00023012"/>
    </source>
</evidence>
<dbReference type="AlphaFoldDB" id="A0A5K7YNX5"/>
<dbReference type="PRINTS" id="PR00344">
    <property type="entry name" value="BCTRLSENSOR"/>
</dbReference>
<comment type="function">
    <text evidence="17">Member of the two-component regulatory system NreB/NreC involved in the control of dissimilatory nitrate/nitrite reduction in response to oxygen. NreB functions as a direct oxygen sensor histidine kinase which is autophosphorylated, in the absence of oxygen, probably at the conserved histidine residue, and transfers its phosphate group probably to a conserved aspartate residue of NreC. NreB/NreC activates the expression of the nitrate (narGHJI) and nitrite (nir) reductase operons, as well as the putative nitrate transporter gene narT.</text>
</comment>
<dbReference type="PANTHER" id="PTHR24421:SF10">
    <property type="entry name" value="NITRATE_NITRITE SENSOR PROTEIN NARQ"/>
    <property type="match status" value="1"/>
</dbReference>
<dbReference type="InterPro" id="IPR003018">
    <property type="entry name" value="GAF"/>
</dbReference>
<accession>A0A5K7YNX5</accession>
<evidence type="ECO:0000256" key="2">
    <source>
        <dbReference type="ARBA" id="ARBA00001966"/>
    </source>
</evidence>
<keyword evidence="11" id="KW-0547">Nucleotide-binding</keyword>
<dbReference type="Gene3D" id="1.20.5.1930">
    <property type="match status" value="1"/>
</dbReference>
<dbReference type="InterPro" id="IPR011712">
    <property type="entry name" value="Sig_transdc_His_kin_sub3_dim/P"/>
</dbReference>
<dbReference type="InterPro" id="IPR029016">
    <property type="entry name" value="GAF-like_dom_sf"/>
</dbReference>
<dbReference type="SMART" id="SM00065">
    <property type="entry name" value="GAF"/>
    <property type="match status" value="1"/>
</dbReference>
<keyword evidence="12" id="KW-0418">Kinase</keyword>
<evidence type="ECO:0000256" key="12">
    <source>
        <dbReference type="ARBA" id="ARBA00022777"/>
    </source>
</evidence>
<dbReference type="Pfam" id="PF07730">
    <property type="entry name" value="HisKA_3"/>
    <property type="match status" value="1"/>
</dbReference>
<evidence type="ECO:0000256" key="18">
    <source>
        <dbReference type="ARBA" id="ARBA00030800"/>
    </source>
</evidence>
<dbReference type="PROSITE" id="PS50109">
    <property type="entry name" value="HIS_KIN"/>
    <property type="match status" value="1"/>
</dbReference>
<dbReference type="GO" id="GO:0016020">
    <property type="term" value="C:membrane"/>
    <property type="evidence" value="ECO:0007669"/>
    <property type="project" value="InterPro"/>
</dbReference>
<keyword evidence="8" id="KW-0597">Phosphoprotein</keyword>
<keyword evidence="10" id="KW-0479">Metal-binding</keyword>
<evidence type="ECO:0000256" key="11">
    <source>
        <dbReference type="ARBA" id="ARBA00022741"/>
    </source>
</evidence>
<proteinExistence type="predicted"/>
<dbReference type="InterPro" id="IPR003594">
    <property type="entry name" value="HATPase_dom"/>
</dbReference>
<dbReference type="PANTHER" id="PTHR24421">
    <property type="entry name" value="NITRATE/NITRITE SENSOR PROTEIN NARX-RELATED"/>
    <property type="match status" value="1"/>
</dbReference>
<evidence type="ECO:0000259" key="20">
    <source>
        <dbReference type="PROSITE" id="PS50109"/>
    </source>
</evidence>
<evidence type="ECO:0000256" key="5">
    <source>
        <dbReference type="ARBA" id="ARBA00017322"/>
    </source>
</evidence>
<evidence type="ECO:0000256" key="17">
    <source>
        <dbReference type="ARBA" id="ARBA00024827"/>
    </source>
</evidence>
<feature type="domain" description="Histidine kinase" evidence="20">
    <location>
        <begin position="350"/>
        <end position="545"/>
    </location>
</feature>
<dbReference type="GO" id="GO:0051539">
    <property type="term" value="F:4 iron, 4 sulfur cluster binding"/>
    <property type="evidence" value="ECO:0007669"/>
    <property type="project" value="UniProtKB-KW"/>
</dbReference>
<reference evidence="21 22" key="1">
    <citation type="submission" date="2019-11" db="EMBL/GenBank/DDBJ databases">
        <title>Comparative genomics of hydrocarbon-degrading Desulfosarcina strains.</title>
        <authorList>
            <person name="Watanabe M."/>
            <person name="Kojima H."/>
            <person name="Fukui M."/>
        </authorList>
    </citation>
    <scope>NUCLEOTIDE SEQUENCE [LARGE SCALE GENOMIC DNA]</scope>
    <source>
        <strain evidence="21 22">PL12</strain>
    </source>
</reference>
<evidence type="ECO:0000313" key="21">
    <source>
        <dbReference type="EMBL" id="BBO71482.1"/>
    </source>
</evidence>
<evidence type="ECO:0000256" key="3">
    <source>
        <dbReference type="ARBA" id="ARBA00004496"/>
    </source>
</evidence>
<dbReference type="Pfam" id="PF02518">
    <property type="entry name" value="HATPase_c"/>
    <property type="match status" value="1"/>
</dbReference>
<dbReference type="InterPro" id="IPR050482">
    <property type="entry name" value="Sensor_HK_TwoCompSys"/>
</dbReference>
<dbReference type="InterPro" id="IPR005467">
    <property type="entry name" value="His_kinase_dom"/>
</dbReference>
<evidence type="ECO:0000256" key="7">
    <source>
        <dbReference type="ARBA" id="ARBA00022490"/>
    </source>
</evidence>
<evidence type="ECO:0000256" key="13">
    <source>
        <dbReference type="ARBA" id="ARBA00022840"/>
    </source>
</evidence>
<protein>
    <recommendedName>
        <fullName evidence="5">Oxygen sensor histidine kinase NreB</fullName>
        <ecNumber evidence="4">2.7.13.3</ecNumber>
    </recommendedName>
    <alternativeName>
        <fullName evidence="18">Nitrogen regulation protein B</fullName>
    </alternativeName>
</protein>
<dbReference type="SMART" id="SM00387">
    <property type="entry name" value="HATPase_c"/>
    <property type="match status" value="1"/>
</dbReference>
<name>A0A5K7YNX5_9BACT</name>
<keyword evidence="9" id="KW-0808">Transferase</keyword>
<dbReference type="CDD" id="cd16917">
    <property type="entry name" value="HATPase_UhpB-NarQ-NarX-like"/>
    <property type="match status" value="1"/>
</dbReference>
<evidence type="ECO:0000256" key="1">
    <source>
        <dbReference type="ARBA" id="ARBA00000085"/>
    </source>
</evidence>
<dbReference type="InterPro" id="IPR004358">
    <property type="entry name" value="Sig_transdc_His_kin-like_C"/>
</dbReference>
<dbReference type="InterPro" id="IPR036890">
    <property type="entry name" value="HATPase_C_sf"/>
</dbReference>
<dbReference type="Gene3D" id="3.30.450.40">
    <property type="match status" value="1"/>
</dbReference>
<dbReference type="GO" id="GO:0000155">
    <property type="term" value="F:phosphorelay sensor kinase activity"/>
    <property type="evidence" value="ECO:0007669"/>
    <property type="project" value="InterPro"/>
</dbReference>